<protein>
    <submittedName>
        <fullName evidence="2">Putative monooxygenase YcnE</fullName>
        <ecNumber evidence="2">1.-.-.-</ecNumber>
    </submittedName>
</protein>
<dbReference type="InterPro" id="IPR050744">
    <property type="entry name" value="AI-2_Isomerase_LsrG"/>
</dbReference>
<dbReference type="EC" id="1.-.-.-" evidence="2"/>
<name>A0A162QZB6_9CLOT</name>
<evidence type="ECO:0000259" key="1">
    <source>
        <dbReference type="PROSITE" id="PS51725"/>
    </source>
</evidence>
<accession>A0A162QZB6</accession>
<comment type="caution">
    <text evidence="2">The sequence shown here is derived from an EMBL/GenBank/DDBJ whole genome shotgun (WGS) entry which is preliminary data.</text>
</comment>
<dbReference type="Pfam" id="PF03992">
    <property type="entry name" value="ABM"/>
    <property type="match status" value="1"/>
</dbReference>
<dbReference type="EMBL" id="LWAE01000010">
    <property type="protein sequence ID" value="KZL89184.1"/>
    <property type="molecule type" value="Genomic_DNA"/>
</dbReference>
<dbReference type="PANTHER" id="PTHR33336">
    <property type="entry name" value="QUINOL MONOOXYGENASE YGIN-RELATED"/>
    <property type="match status" value="1"/>
</dbReference>
<keyword evidence="2" id="KW-0560">Oxidoreductase</keyword>
<evidence type="ECO:0000313" key="2">
    <source>
        <dbReference type="EMBL" id="KZL89184.1"/>
    </source>
</evidence>
<feature type="domain" description="ABM" evidence="1">
    <location>
        <begin position="2"/>
        <end position="93"/>
    </location>
</feature>
<sequence length="95" mass="11357">MIQIVAKYKLKPGVKEEYLRLSKELIDETRKEEGCIHYSIYEEINDSSILAMLEEWKDEDAIVSHNNSDHMKRIIPELKKLRESTEINLYREIDF</sequence>
<gene>
    <name evidence="2" type="primary">ycnE_1</name>
    <name evidence="2" type="ORF">CLMAG_54020</name>
</gene>
<dbReference type="InterPro" id="IPR011008">
    <property type="entry name" value="Dimeric_a/b-barrel"/>
</dbReference>
<reference evidence="2 3" key="1">
    <citation type="submission" date="2016-04" db="EMBL/GenBank/DDBJ databases">
        <title>Genome sequence of Clostridium magnum DSM 2767.</title>
        <authorList>
            <person name="Poehlein A."/>
            <person name="Uhlig R."/>
            <person name="Fischer R."/>
            <person name="Bahl H."/>
            <person name="Daniel R."/>
        </authorList>
    </citation>
    <scope>NUCLEOTIDE SEQUENCE [LARGE SCALE GENOMIC DNA]</scope>
    <source>
        <strain evidence="2 3">DSM 2767</strain>
    </source>
</reference>
<organism evidence="2 3">
    <name type="scientific">Clostridium magnum DSM 2767</name>
    <dbReference type="NCBI Taxonomy" id="1121326"/>
    <lineage>
        <taxon>Bacteria</taxon>
        <taxon>Bacillati</taxon>
        <taxon>Bacillota</taxon>
        <taxon>Clostridia</taxon>
        <taxon>Eubacteriales</taxon>
        <taxon>Clostridiaceae</taxon>
        <taxon>Clostridium</taxon>
    </lineage>
</organism>
<dbReference type="AlphaFoldDB" id="A0A162QZB6"/>
<dbReference type="RefSeq" id="WP_066629597.1">
    <property type="nucleotide sequence ID" value="NZ_FQXL01000050.1"/>
</dbReference>
<dbReference type="OrthoDB" id="287932at2"/>
<dbReference type="Gene3D" id="3.30.70.100">
    <property type="match status" value="1"/>
</dbReference>
<dbReference type="PATRIC" id="fig|1121326.3.peg.5471"/>
<evidence type="ECO:0000313" key="3">
    <source>
        <dbReference type="Proteomes" id="UP000076603"/>
    </source>
</evidence>
<dbReference type="InterPro" id="IPR007138">
    <property type="entry name" value="ABM_dom"/>
</dbReference>
<dbReference type="GO" id="GO:0004497">
    <property type="term" value="F:monooxygenase activity"/>
    <property type="evidence" value="ECO:0007669"/>
    <property type="project" value="UniProtKB-KW"/>
</dbReference>
<dbReference type="STRING" id="1121326.CLMAG_54020"/>
<dbReference type="PROSITE" id="PS51725">
    <property type="entry name" value="ABM"/>
    <property type="match status" value="1"/>
</dbReference>
<dbReference type="Proteomes" id="UP000076603">
    <property type="component" value="Unassembled WGS sequence"/>
</dbReference>
<proteinExistence type="predicted"/>
<dbReference type="SUPFAM" id="SSF54909">
    <property type="entry name" value="Dimeric alpha+beta barrel"/>
    <property type="match status" value="1"/>
</dbReference>
<keyword evidence="3" id="KW-1185">Reference proteome</keyword>
<keyword evidence="2" id="KW-0503">Monooxygenase</keyword>
<dbReference type="PANTHER" id="PTHR33336:SF15">
    <property type="entry name" value="ABM DOMAIN-CONTAINING PROTEIN"/>
    <property type="match status" value="1"/>
</dbReference>